<evidence type="ECO:0008006" key="5">
    <source>
        <dbReference type="Google" id="ProtNLM"/>
    </source>
</evidence>
<evidence type="ECO:0000256" key="2">
    <source>
        <dbReference type="SAM" id="SignalP"/>
    </source>
</evidence>
<feature type="compositionally biased region" description="Polar residues" evidence="1">
    <location>
        <begin position="41"/>
        <end position="50"/>
    </location>
</feature>
<dbReference type="RefSeq" id="WP_216327484.1">
    <property type="nucleotide sequence ID" value="NZ_JAHKRT010000010.1"/>
</dbReference>
<comment type="caution">
    <text evidence="3">The sequence shown here is derived from an EMBL/GenBank/DDBJ whole genome shotgun (WGS) entry which is preliminary data.</text>
</comment>
<name>A0ABS6BNZ4_9SPHN</name>
<organism evidence="3 4">
    <name type="scientific">Sphingomonas quercus</name>
    <dbReference type="NCBI Taxonomy" id="2842451"/>
    <lineage>
        <taxon>Bacteria</taxon>
        <taxon>Pseudomonadati</taxon>
        <taxon>Pseudomonadota</taxon>
        <taxon>Alphaproteobacteria</taxon>
        <taxon>Sphingomonadales</taxon>
        <taxon>Sphingomonadaceae</taxon>
        <taxon>Sphingomonas</taxon>
    </lineage>
</organism>
<dbReference type="Proteomes" id="UP000776276">
    <property type="component" value="Unassembled WGS sequence"/>
</dbReference>
<sequence>MSKLVFIGIGAAAITLCGCSGSNSGAANNAQVQAGAEGSDDFNQAGQLNSGMDPAMVQDNTSGEPTNASQAR</sequence>
<feature type="region of interest" description="Disordered" evidence="1">
    <location>
        <begin position="28"/>
        <end position="72"/>
    </location>
</feature>
<keyword evidence="4" id="KW-1185">Reference proteome</keyword>
<evidence type="ECO:0000313" key="4">
    <source>
        <dbReference type="Proteomes" id="UP000776276"/>
    </source>
</evidence>
<feature type="signal peptide" evidence="2">
    <location>
        <begin position="1"/>
        <end position="26"/>
    </location>
</feature>
<feature type="chain" id="PRO_5045246335" description="Entericidin" evidence="2">
    <location>
        <begin position="27"/>
        <end position="72"/>
    </location>
</feature>
<evidence type="ECO:0000313" key="3">
    <source>
        <dbReference type="EMBL" id="MBU3079372.1"/>
    </source>
</evidence>
<proteinExistence type="predicted"/>
<dbReference type="EMBL" id="JAHKRT010000010">
    <property type="protein sequence ID" value="MBU3079372.1"/>
    <property type="molecule type" value="Genomic_DNA"/>
</dbReference>
<dbReference type="PROSITE" id="PS51257">
    <property type="entry name" value="PROKAR_LIPOPROTEIN"/>
    <property type="match status" value="1"/>
</dbReference>
<reference evidence="3 4" key="1">
    <citation type="submission" date="2021-06" db="EMBL/GenBank/DDBJ databases">
        <title>Sphingomonas sp. XMGL2, whole genome shotgun sequencing project.</title>
        <authorList>
            <person name="Zhao G."/>
            <person name="Shen L."/>
        </authorList>
    </citation>
    <scope>NUCLEOTIDE SEQUENCE [LARGE SCALE GENOMIC DNA]</scope>
    <source>
        <strain evidence="3 4">XMGL2</strain>
    </source>
</reference>
<feature type="compositionally biased region" description="Polar residues" evidence="1">
    <location>
        <begin position="58"/>
        <end position="72"/>
    </location>
</feature>
<keyword evidence="2" id="KW-0732">Signal</keyword>
<accession>A0ABS6BNZ4</accession>
<gene>
    <name evidence="3" type="ORF">KOF26_16055</name>
</gene>
<evidence type="ECO:0000256" key="1">
    <source>
        <dbReference type="SAM" id="MobiDB-lite"/>
    </source>
</evidence>
<protein>
    <recommendedName>
        <fullName evidence="5">Entericidin</fullName>
    </recommendedName>
</protein>